<evidence type="ECO:0000256" key="6">
    <source>
        <dbReference type="ARBA" id="ARBA00035136"/>
    </source>
</evidence>
<dbReference type="GO" id="GO:0015935">
    <property type="term" value="C:small ribosomal subunit"/>
    <property type="evidence" value="ECO:0007669"/>
    <property type="project" value="TreeGrafter"/>
</dbReference>
<evidence type="ECO:0000256" key="4">
    <source>
        <dbReference type="ARBA" id="ARBA00022980"/>
    </source>
</evidence>
<keyword evidence="4 7" id="KW-0689">Ribosomal protein</keyword>
<keyword evidence="2 7" id="KW-0699">rRNA-binding</keyword>
<comment type="caution">
    <text evidence="9">The sequence shown here is derived from an EMBL/GenBank/DDBJ whole genome shotgun (WGS) entry which is preliminary data.</text>
</comment>
<comment type="function">
    <text evidence="7">Binds directly to 16S ribosomal RNA.</text>
</comment>
<dbReference type="HAMAP" id="MF_00500">
    <property type="entry name" value="Ribosomal_bS20"/>
    <property type="match status" value="1"/>
</dbReference>
<dbReference type="NCBIfam" id="TIGR00029">
    <property type="entry name" value="S20"/>
    <property type="match status" value="1"/>
</dbReference>
<dbReference type="InterPro" id="IPR002583">
    <property type="entry name" value="Ribosomal_bS20"/>
</dbReference>
<dbReference type="GO" id="GO:0005829">
    <property type="term" value="C:cytosol"/>
    <property type="evidence" value="ECO:0007669"/>
    <property type="project" value="TreeGrafter"/>
</dbReference>
<evidence type="ECO:0000256" key="3">
    <source>
        <dbReference type="ARBA" id="ARBA00022884"/>
    </source>
</evidence>
<protein>
    <recommendedName>
        <fullName evidence="6 7">Small ribosomal subunit protein bS20</fullName>
    </recommendedName>
</protein>
<dbReference type="SUPFAM" id="SSF46992">
    <property type="entry name" value="Ribosomal protein S20"/>
    <property type="match status" value="1"/>
</dbReference>
<feature type="region of interest" description="Disordered" evidence="8">
    <location>
        <begin position="1"/>
        <end position="29"/>
    </location>
</feature>
<proteinExistence type="inferred from homology"/>
<evidence type="ECO:0000313" key="9">
    <source>
        <dbReference type="EMBL" id="PIV42489.1"/>
    </source>
</evidence>
<dbReference type="Gene3D" id="1.20.58.110">
    <property type="entry name" value="Ribosomal protein S20"/>
    <property type="match status" value="1"/>
</dbReference>
<dbReference type="AlphaFoldDB" id="A0A2M7D7P9"/>
<evidence type="ECO:0000256" key="1">
    <source>
        <dbReference type="ARBA" id="ARBA00007634"/>
    </source>
</evidence>
<organism evidence="9 10">
    <name type="scientific">Candidatus Nealsonbacteria bacterium CG02_land_8_20_14_3_00_40_11</name>
    <dbReference type="NCBI Taxonomy" id="1974700"/>
    <lineage>
        <taxon>Bacteria</taxon>
        <taxon>Candidatus Nealsoniibacteriota</taxon>
    </lineage>
</organism>
<keyword evidence="5 7" id="KW-0687">Ribonucleoprotein</keyword>
<evidence type="ECO:0000256" key="2">
    <source>
        <dbReference type="ARBA" id="ARBA00022730"/>
    </source>
</evidence>
<dbReference type="GO" id="GO:0003735">
    <property type="term" value="F:structural constituent of ribosome"/>
    <property type="evidence" value="ECO:0007669"/>
    <property type="project" value="InterPro"/>
</dbReference>
<dbReference type="Proteomes" id="UP000230304">
    <property type="component" value="Unassembled WGS sequence"/>
</dbReference>
<dbReference type="PANTHER" id="PTHR33398">
    <property type="entry name" value="30S RIBOSOMAL PROTEIN S20"/>
    <property type="match status" value="1"/>
</dbReference>
<dbReference type="PANTHER" id="PTHR33398:SF1">
    <property type="entry name" value="SMALL RIBOSOMAL SUBUNIT PROTEIN BS20C"/>
    <property type="match status" value="1"/>
</dbReference>
<dbReference type="GO" id="GO:0006412">
    <property type="term" value="P:translation"/>
    <property type="evidence" value="ECO:0007669"/>
    <property type="project" value="UniProtKB-UniRule"/>
</dbReference>
<evidence type="ECO:0000313" key="10">
    <source>
        <dbReference type="Proteomes" id="UP000230304"/>
    </source>
</evidence>
<reference evidence="10" key="1">
    <citation type="submission" date="2017-09" db="EMBL/GenBank/DDBJ databases">
        <title>Depth-based differentiation of microbial function through sediment-hosted aquifers and enrichment of novel symbionts in the deep terrestrial subsurface.</title>
        <authorList>
            <person name="Probst A.J."/>
            <person name="Ladd B."/>
            <person name="Jarett J.K."/>
            <person name="Geller-Mcgrath D.E."/>
            <person name="Sieber C.M.K."/>
            <person name="Emerson J.B."/>
            <person name="Anantharaman K."/>
            <person name="Thomas B.C."/>
            <person name="Malmstrom R."/>
            <person name="Stieglmeier M."/>
            <person name="Klingl A."/>
            <person name="Woyke T."/>
            <person name="Ryan C.M."/>
            <person name="Banfield J.F."/>
        </authorList>
    </citation>
    <scope>NUCLEOTIDE SEQUENCE [LARGE SCALE GENOMIC DNA]</scope>
</reference>
<evidence type="ECO:0000256" key="5">
    <source>
        <dbReference type="ARBA" id="ARBA00023274"/>
    </source>
</evidence>
<accession>A0A2M7D7P9</accession>
<comment type="similarity">
    <text evidence="1 7">Belongs to the bacterial ribosomal protein bS20 family.</text>
</comment>
<name>A0A2M7D7P9_9BACT</name>
<dbReference type="GO" id="GO:0070181">
    <property type="term" value="F:small ribosomal subunit rRNA binding"/>
    <property type="evidence" value="ECO:0007669"/>
    <property type="project" value="TreeGrafter"/>
</dbReference>
<gene>
    <name evidence="7" type="primary">rpsT</name>
    <name evidence="9" type="ORF">COS26_02070</name>
</gene>
<dbReference type="InterPro" id="IPR036510">
    <property type="entry name" value="Ribosomal_bS20_sf"/>
</dbReference>
<dbReference type="EMBL" id="PEUA01000046">
    <property type="protein sequence ID" value="PIV42489.1"/>
    <property type="molecule type" value="Genomic_DNA"/>
</dbReference>
<keyword evidence="3 7" id="KW-0694">RNA-binding</keyword>
<feature type="region of interest" description="Disordered" evidence="8">
    <location>
        <begin position="42"/>
        <end position="77"/>
    </location>
</feature>
<dbReference type="Pfam" id="PF01649">
    <property type="entry name" value="Ribosomal_S20p"/>
    <property type="match status" value="1"/>
</dbReference>
<feature type="compositionally biased region" description="Polar residues" evidence="8">
    <location>
        <begin position="66"/>
        <end position="77"/>
    </location>
</feature>
<evidence type="ECO:0000256" key="7">
    <source>
        <dbReference type="HAMAP-Rule" id="MF_00500"/>
    </source>
</evidence>
<sequence>MPITKAAKKSLRQSLRRRTRNVQKKRKIKSLLKEVRNLITRAQAKREDEQSSSPYQKKVKEDKSSFPPSLSRGESSAINEVKKLLPQVYKLLDKAGKTGLIKKNTASRTKSRITRSINRA</sequence>
<evidence type="ECO:0000256" key="8">
    <source>
        <dbReference type="SAM" id="MobiDB-lite"/>
    </source>
</evidence>